<feature type="transmembrane region" description="Helical" evidence="1">
    <location>
        <begin position="57"/>
        <end position="76"/>
    </location>
</feature>
<keyword evidence="3" id="KW-1185">Reference proteome</keyword>
<dbReference type="Proteomes" id="UP000322521">
    <property type="component" value="Unassembled WGS sequence"/>
</dbReference>
<keyword evidence="1" id="KW-1133">Transmembrane helix</keyword>
<organism evidence="2 3">
    <name type="scientific">Vibrio gigantis</name>
    <dbReference type="NCBI Taxonomy" id="296199"/>
    <lineage>
        <taxon>Bacteria</taxon>
        <taxon>Pseudomonadati</taxon>
        <taxon>Pseudomonadota</taxon>
        <taxon>Gammaproteobacteria</taxon>
        <taxon>Vibrionales</taxon>
        <taxon>Vibrionaceae</taxon>
        <taxon>Vibrio</taxon>
    </lineage>
</organism>
<sequence>MQNTINVNDVQKVDSKTTYLGLITFALMFFTVSAIAGSGGDAFQGLFDELVSFAEGVPGQIIAFCSFAGIIIFSMVRPNLIGLGVSVIIMLVLAQLQTIITTMLTAGLPV</sequence>
<name>A0A5M9NXI4_9VIBR</name>
<feature type="transmembrane region" description="Helical" evidence="1">
    <location>
        <begin position="19"/>
        <end position="37"/>
    </location>
</feature>
<keyword evidence="1" id="KW-0472">Membrane</keyword>
<evidence type="ECO:0000313" key="2">
    <source>
        <dbReference type="EMBL" id="KAA8675590.1"/>
    </source>
</evidence>
<dbReference type="EMBL" id="VXJS01000007">
    <property type="protein sequence ID" value="KAA8675590.1"/>
    <property type="molecule type" value="Genomic_DNA"/>
</dbReference>
<protein>
    <recommendedName>
        <fullName evidence="4">Pili assembly chaperone</fullName>
    </recommendedName>
</protein>
<dbReference type="AlphaFoldDB" id="A0A5M9NXI4"/>
<gene>
    <name evidence="2" type="ORF">F4W18_13265</name>
</gene>
<keyword evidence="1" id="KW-0812">Transmembrane</keyword>
<accession>A0A5M9NXI4</accession>
<dbReference type="RefSeq" id="WP_081230238.1">
    <property type="nucleotide sequence ID" value="NZ_AP025494.1"/>
</dbReference>
<dbReference type="OrthoDB" id="5918139at2"/>
<proteinExistence type="predicted"/>
<comment type="caution">
    <text evidence="2">The sequence shown here is derived from an EMBL/GenBank/DDBJ whole genome shotgun (WGS) entry which is preliminary data.</text>
</comment>
<reference evidence="2 3" key="1">
    <citation type="submission" date="2019-09" db="EMBL/GenBank/DDBJ databases">
        <title>Draft genome sequence of various Type strains from the CCUG.</title>
        <authorList>
            <person name="Pineiro-Iglesias B."/>
            <person name="Tunovic T."/>
            <person name="Unosson C."/>
            <person name="Inganas E."/>
            <person name="Ohlen M."/>
            <person name="Cardew S."/>
            <person name="Jensie-Markopoulos S."/>
            <person name="Salva-Serra F."/>
            <person name="Jaen-Luchoro D."/>
            <person name="Karlsson R."/>
            <person name="Svensson-Stadler L."/>
            <person name="Chun J."/>
            <person name="Moore E."/>
        </authorList>
    </citation>
    <scope>NUCLEOTIDE SEQUENCE [LARGE SCALE GENOMIC DNA]</scope>
    <source>
        <strain evidence="2 3">CCUG 56969T</strain>
    </source>
</reference>
<feature type="transmembrane region" description="Helical" evidence="1">
    <location>
        <begin position="83"/>
        <end position="108"/>
    </location>
</feature>
<evidence type="ECO:0008006" key="4">
    <source>
        <dbReference type="Google" id="ProtNLM"/>
    </source>
</evidence>
<evidence type="ECO:0000313" key="3">
    <source>
        <dbReference type="Proteomes" id="UP000322521"/>
    </source>
</evidence>
<evidence type="ECO:0000256" key="1">
    <source>
        <dbReference type="SAM" id="Phobius"/>
    </source>
</evidence>